<dbReference type="Proteomes" id="UP000886501">
    <property type="component" value="Unassembled WGS sequence"/>
</dbReference>
<gene>
    <name evidence="1" type="ORF">BDM02DRAFT_247280</name>
</gene>
<name>A0ACB6ZAF8_THEGA</name>
<sequence>MIQPNTRRLGPVERHREIPNESDSYEFDTVCLPPSIGSLCFFETECNIKCGDQYHIPVDRYHFSAFVFIALAIGGAEPGDFSATSQSSRGTERERAHLRY</sequence>
<comment type="caution">
    <text evidence="1">The sequence shown here is derived from an EMBL/GenBank/DDBJ whole genome shotgun (WGS) entry which is preliminary data.</text>
</comment>
<proteinExistence type="predicted"/>
<evidence type="ECO:0000313" key="2">
    <source>
        <dbReference type="Proteomes" id="UP000886501"/>
    </source>
</evidence>
<keyword evidence="2" id="KW-1185">Reference proteome</keyword>
<evidence type="ECO:0000313" key="1">
    <source>
        <dbReference type="EMBL" id="KAF9646353.1"/>
    </source>
</evidence>
<reference evidence="1" key="1">
    <citation type="submission" date="2019-10" db="EMBL/GenBank/DDBJ databases">
        <authorList>
            <consortium name="DOE Joint Genome Institute"/>
            <person name="Kuo A."/>
            <person name="Miyauchi S."/>
            <person name="Kiss E."/>
            <person name="Drula E."/>
            <person name="Kohler A."/>
            <person name="Sanchez-Garcia M."/>
            <person name="Andreopoulos B."/>
            <person name="Barry K.W."/>
            <person name="Bonito G."/>
            <person name="Buee M."/>
            <person name="Carver A."/>
            <person name="Chen C."/>
            <person name="Cichocki N."/>
            <person name="Clum A."/>
            <person name="Culley D."/>
            <person name="Crous P.W."/>
            <person name="Fauchery L."/>
            <person name="Girlanda M."/>
            <person name="Hayes R."/>
            <person name="Keri Z."/>
            <person name="Labutti K."/>
            <person name="Lipzen A."/>
            <person name="Lombard V."/>
            <person name="Magnuson J."/>
            <person name="Maillard F."/>
            <person name="Morin E."/>
            <person name="Murat C."/>
            <person name="Nolan M."/>
            <person name="Ohm R."/>
            <person name="Pangilinan J."/>
            <person name="Pereira M."/>
            <person name="Perotto S."/>
            <person name="Peter M."/>
            <person name="Riley R."/>
            <person name="Sitrit Y."/>
            <person name="Stielow B."/>
            <person name="Szollosi G."/>
            <person name="Zifcakova L."/>
            <person name="Stursova M."/>
            <person name="Spatafora J.W."/>
            <person name="Tedersoo L."/>
            <person name="Vaario L.-M."/>
            <person name="Yamada A."/>
            <person name="Yan M."/>
            <person name="Wang P."/>
            <person name="Xu J."/>
            <person name="Bruns T."/>
            <person name="Baldrian P."/>
            <person name="Vilgalys R."/>
            <person name="Henrissat B."/>
            <person name="Grigoriev I.V."/>
            <person name="Hibbett D."/>
            <person name="Nagy L.G."/>
            <person name="Martin F.M."/>
        </authorList>
    </citation>
    <scope>NUCLEOTIDE SEQUENCE</scope>
    <source>
        <strain evidence="1">P2</strain>
    </source>
</reference>
<organism evidence="1 2">
    <name type="scientific">Thelephora ganbajun</name>
    <name type="common">Ganba fungus</name>
    <dbReference type="NCBI Taxonomy" id="370292"/>
    <lineage>
        <taxon>Eukaryota</taxon>
        <taxon>Fungi</taxon>
        <taxon>Dikarya</taxon>
        <taxon>Basidiomycota</taxon>
        <taxon>Agaricomycotina</taxon>
        <taxon>Agaricomycetes</taxon>
        <taxon>Thelephorales</taxon>
        <taxon>Thelephoraceae</taxon>
        <taxon>Thelephora</taxon>
    </lineage>
</organism>
<accession>A0ACB6ZAF8</accession>
<dbReference type="EMBL" id="MU118060">
    <property type="protein sequence ID" value="KAF9646353.1"/>
    <property type="molecule type" value="Genomic_DNA"/>
</dbReference>
<reference evidence="1" key="2">
    <citation type="journal article" date="2020" name="Nat. Commun.">
        <title>Large-scale genome sequencing of mycorrhizal fungi provides insights into the early evolution of symbiotic traits.</title>
        <authorList>
            <person name="Miyauchi S."/>
            <person name="Kiss E."/>
            <person name="Kuo A."/>
            <person name="Drula E."/>
            <person name="Kohler A."/>
            <person name="Sanchez-Garcia M."/>
            <person name="Morin E."/>
            <person name="Andreopoulos B."/>
            <person name="Barry K.W."/>
            <person name="Bonito G."/>
            <person name="Buee M."/>
            <person name="Carver A."/>
            <person name="Chen C."/>
            <person name="Cichocki N."/>
            <person name="Clum A."/>
            <person name="Culley D."/>
            <person name="Crous P.W."/>
            <person name="Fauchery L."/>
            <person name="Girlanda M."/>
            <person name="Hayes R.D."/>
            <person name="Keri Z."/>
            <person name="LaButti K."/>
            <person name="Lipzen A."/>
            <person name="Lombard V."/>
            <person name="Magnuson J."/>
            <person name="Maillard F."/>
            <person name="Murat C."/>
            <person name="Nolan M."/>
            <person name="Ohm R.A."/>
            <person name="Pangilinan J."/>
            <person name="Pereira M.F."/>
            <person name="Perotto S."/>
            <person name="Peter M."/>
            <person name="Pfister S."/>
            <person name="Riley R."/>
            <person name="Sitrit Y."/>
            <person name="Stielow J.B."/>
            <person name="Szollosi G."/>
            <person name="Zifcakova L."/>
            <person name="Stursova M."/>
            <person name="Spatafora J.W."/>
            <person name="Tedersoo L."/>
            <person name="Vaario L.M."/>
            <person name="Yamada A."/>
            <person name="Yan M."/>
            <person name="Wang P."/>
            <person name="Xu J."/>
            <person name="Bruns T."/>
            <person name="Baldrian P."/>
            <person name="Vilgalys R."/>
            <person name="Dunand C."/>
            <person name="Henrissat B."/>
            <person name="Grigoriev I.V."/>
            <person name="Hibbett D."/>
            <person name="Nagy L.G."/>
            <person name="Martin F.M."/>
        </authorList>
    </citation>
    <scope>NUCLEOTIDE SEQUENCE</scope>
    <source>
        <strain evidence="1">P2</strain>
    </source>
</reference>
<protein>
    <submittedName>
        <fullName evidence="1">Uncharacterized protein</fullName>
    </submittedName>
</protein>